<dbReference type="GO" id="GO:0034220">
    <property type="term" value="P:monoatomic ion transmembrane transport"/>
    <property type="evidence" value="ECO:0007669"/>
    <property type="project" value="UniProtKB-KW"/>
</dbReference>
<evidence type="ECO:0000256" key="8">
    <source>
        <dbReference type="ARBA" id="ARBA00022833"/>
    </source>
</evidence>
<feature type="region of interest" description="Disordered" evidence="11">
    <location>
        <begin position="342"/>
        <end position="369"/>
    </location>
</feature>
<comment type="subcellular location">
    <subcellularLocation>
        <location evidence="1">Nucleus speckle</location>
    </subcellularLocation>
    <subcellularLocation>
        <location evidence="2">Nucleus</location>
        <location evidence="2">Nucleoplasm</location>
    </subcellularLocation>
</comment>
<evidence type="ECO:0000259" key="12">
    <source>
        <dbReference type="Pfam" id="PF15803"/>
    </source>
</evidence>
<dbReference type="GO" id="GO:0006397">
    <property type="term" value="P:mRNA processing"/>
    <property type="evidence" value="ECO:0007669"/>
    <property type="project" value="UniProtKB-KW"/>
</dbReference>
<dbReference type="RefSeq" id="XP_013415641.1">
    <property type="nucleotide sequence ID" value="XM_013560187.1"/>
</dbReference>
<evidence type="ECO:0000313" key="14">
    <source>
        <dbReference type="Proteomes" id="UP000085678"/>
    </source>
</evidence>
<feature type="region of interest" description="Disordered" evidence="11">
    <location>
        <begin position="185"/>
        <end position="204"/>
    </location>
</feature>
<dbReference type="InterPro" id="IPR031622">
    <property type="entry name" value="Znf-SCNM1"/>
</dbReference>
<feature type="compositionally biased region" description="Acidic residues" evidence="11">
    <location>
        <begin position="357"/>
        <end position="369"/>
    </location>
</feature>
<evidence type="ECO:0000256" key="9">
    <source>
        <dbReference type="ARBA" id="ARBA00023187"/>
    </source>
</evidence>
<keyword evidence="9" id="KW-0508">mRNA splicing</keyword>
<dbReference type="InterPro" id="IPR031625">
    <property type="entry name" value="SCNM1_acidic"/>
</dbReference>
<sequence>MISIFTVISGCQALINAKHSKENWLATLISFTMSFKREGDDHSLLQQIRQRRIEELFAYDIPEKEALLLRDGRFTCTICPHRPLFDTIAVLAVHRQGKKHKANNVKQEDIHPMVSNSGRSAAQQKSQPQRIKNESSCGNALMSAASYNPCVKRNKEDKDTRIELDRNISSTSILKRLANFQQHDSIPTDFRPYKSKRRTNATPVETLYSSQQAVKDNEPPAKSRNLQQLSEARPVSLDKTTNNVEVFYESEYPCNQVAYPRDPDYCTSTKDKQADTDNVQHQHTWRTKLIPVSSKNVTEVKKVEKTKVKKITSTSLNTPKKSGEPTEKQILAERYLQAVQSGWKRDRSGKWVKDDTVEFESDEEPPDIP</sequence>
<keyword evidence="4" id="KW-0507">mRNA processing</keyword>
<keyword evidence="14" id="KW-1185">Reference proteome</keyword>
<feature type="domain" description="Sodium channel modifier 1 zinc-finger" evidence="12">
    <location>
        <begin position="76"/>
        <end position="102"/>
    </location>
</feature>
<dbReference type="GO" id="GO:0016607">
    <property type="term" value="C:nuclear speck"/>
    <property type="evidence" value="ECO:0007669"/>
    <property type="project" value="UniProtKB-SubCell"/>
</dbReference>
<evidence type="ECO:0000259" key="13">
    <source>
        <dbReference type="Pfam" id="PF15805"/>
    </source>
</evidence>
<evidence type="ECO:0000256" key="4">
    <source>
        <dbReference type="ARBA" id="ARBA00022664"/>
    </source>
</evidence>
<dbReference type="GO" id="GO:0005681">
    <property type="term" value="C:spliceosomal complex"/>
    <property type="evidence" value="ECO:0007669"/>
    <property type="project" value="UniProtKB-KW"/>
</dbReference>
<evidence type="ECO:0000256" key="10">
    <source>
        <dbReference type="ARBA" id="ARBA00023242"/>
    </source>
</evidence>
<accession>A0A1S3K041</accession>
<dbReference type="InParanoid" id="A0A1S3K041"/>
<feature type="compositionally biased region" description="Basic and acidic residues" evidence="11">
    <location>
        <begin position="343"/>
        <end position="356"/>
    </location>
</feature>
<evidence type="ECO:0000313" key="15">
    <source>
        <dbReference type="RefSeq" id="XP_013415641.1"/>
    </source>
</evidence>
<dbReference type="Pfam" id="PF15803">
    <property type="entry name" value="zf-SCNM1"/>
    <property type="match status" value="1"/>
</dbReference>
<evidence type="ECO:0000256" key="1">
    <source>
        <dbReference type="ARBA" id="ARBA00004324"/>
    </source>
</evidence>
<dbReference type="PANTHER" id="PTHR32297:SF1">
    <property type="entry name" value="SODIUM CHANNEL MODIFIER 1"/>
    <property type="match status" value="1"/>
</dbReference>
<feature type="region of interest" description="Disordered" evidence="11">
    <location>
        <begin position="100"/>
        <end position="135"/>
    </location>
</feature>
<protein>
    <recommendedName>
        <fullName evidence="3">Sodium channel modifier 1</fullName>
    </recommendedName>
</protein>
<evidence type="ECO:0000256" key="5">
    <source>
        <dbReference type="ARBA" id="ARBA00022723"/>
    </source>
</evidence>
<dbReference type="GeneID" id="106177424"/>
<feature type="compositionally biased region" description="Polar residues" evidence="11">
    <location>
        <begin position="114"/>
        <end position="135"/>
    </location>
</feature>
<evidence type="ECO:0000256" key="6">
    <source>
        <dbReference type="ARBA" id="ARBA00022728"/>
    </source>
</evidence>
<evidence type="ECO:0000256" key="11">
    <source>
        <dbReference type="SAM" id="MobiDB-lite"/>
    </source>
</evidence>
<dbReference type="STRING" id="7574.A0A1S3K041"/>
<evidence type="ECO:0000256" key="2">
    <source>
        <dbReference type="ARBA" id="ARBA00004642"/>
    </source>
</evidence>
<dbReference type="PANTHER" id="PTHR32297">
    <property type="entry name" value="SODIUM CHANNEL MODIFIER 1"/>
    <property type="match status" value="1"/>
</dbReference>
<keyword evidence="6" id="KW-0747">Spliceosome</keyword>
<dbReference type="OrthoDB" id="1924550at2759"/>
<proteinExistence type="predicted"/>
<dbReference type="GO" id="GO:0008380">
    <property type="term" value="P:RNA splicing"/>
    <property type="evidence" value="ECO:0007669"/>
    <property type="project" value="UniProtKB-KW"/>
</dbReference>
<evidence type="ECO:0000256" key="7">
    <source>
        <dbReference type="ARBA" id="ARBA00022771"/>
    </source>
</evidence>
<dbReference type="Pfam" id="PF15805">
    <property type="entry name" value="SCNM1_acidic"/>
    <property type="match status" value="1"/>
</dbReference>
<reference evidence="15" key="1">
    <citation type="submission" date="2025-08" db="UniProtKB">
        <authorList>
            <consortium name="RefSeq"/>
        </authorList>
    </citation>
    <scope>IDENTIFICATION</scope>
    <source>
        <tissue evidence="15">Gonads</tissue>
    </source>
</reference>
<keyword evidence="5" id="KW-0479">Metal-binding</keyword>
<dbReference type="Proteomes" id="UP000085678">
    <property type="component" value="Unplaced"/>
</dbReference>
<dbReference type="AlphaFoldDB" id="A0A1S3K041"/>
<keyword evidence="15" id="KW-0406">Ion transport</keyword>
<feature type="domain" description="Sodium channel modifier 1 acidic C-terminal" evidence="13">
    <location>
        <begin position="328"/>
        <end position="366"/>
    </location>
</feature>
<gene>
    <name evidence="15" type="primary">LOC106177424</name>
</gene>
<keyword evidence="8" id="KW-0862">Zinc</keyword>
<evidence type="ECO:0000256" key="3">
    <source>
        <dbReference type="ARBA" id="ARBA00020620"/>
    </source>
</evidence>
<keyword evidence="15" id="KW-0407">Ion channel</keyword>
<dbReference type="KEGG" id="lak:106177424"/>
<dbReference type="InterPro" id="IPR033570">
    <property type="entry name" value="SCNM1"/>
</dbReference>
<keyword evidence="7" id="KW-0863">Zinc-finger</keyword>
<dbReference type="GO" id="GO:0008270">
    <property type="term" value="F:zinc ion binding"/>
    <property type="evidence" value="ECO:0007669"/>
    <property type="project" value="UniProtKB-KW"/>
</dbReference>
<keyword evidence="15" id="KW-0813">Transport</keyword>
<organism evidence="14 15">
    <name type="scientific">Lingula anatina</name>
    <name type="common">Brachiopod</name>
    <name type="synonym">Lingula unguis</name>
    <dbReference type="NCBI Taxonomy" id="7574"/>
    <lineage>
        <taxon>Eukaryota</taxon>
        <taxon>Metazoa</taxon>
        <taxon>Spiralia</taxon>
        <taxon>Lophotrochozoa</taxon>
        <taxon>Brachiopoda</taxon>
        <taxon>Linguliformea</taxon>
        <taxon>Lingulata</taxon>
        <taxon>Lingulida</taxon>
        <taxon>Linguloidea</taxon>
        <taxon>Lingulidae</taxon>
        <taxon>Lingula</taxon>
    </lineage>
</organism>
<feature type="region of interest" description="Disordered" evidence="11">
    <location>
        <begin position="209"/>
        <end position="235"/>
    </location>
</feature>
<name>A0A1S3K041_LINAN</name>
<keyword evidence="10" id="KW-0539">Nucleus</keyword>